<comment type="caution">
    <text evidence="8">The sequence shown here is derived from an EMBL/GenBank/DDBJ whole genome shotgun (WGS) entry which is preliminary data.</text>
</comment>
<evidence type="ECO:0000313" key="8">
    <source>
        <dbReference type="EMBL" id="RKT69394.1"/>
    </source>
</evidence>
<name>A0A495X954_9PSEU</name>
<dbReference type="InterPro" id="IPR016170">
    <property type="entry name" value="Cytok_DH_C_sf"/>
</dbReference>
<dbReference type="Pfam" id="PF01565">
    <property type="entry name" value="FAD_binding_4"/>
    <property type="match status" value="1"/>
</dbReference>
<dbReference type="InterPro" id="IPR006094">
    <property type="entry name" value="Oxid_FAD_bind_N"/>
</dbReference>
<dbReference type="Gene3D" id="3.30.43.10">
    <property type="entry name" value="Uridine Diphospho-n-acetylenolpyruvylglucosamine Reductase, domain 2"/>
    <property type="match status" value="1"/>
</dbReference>
<reference evidence="8 9" key="1">
    <citation type="submission" date="2018-10" db="EMBL/GenBank/DDBJ databases">
        <title>Sequencing the genomes of 1000 actinobacteria strains.</title>
        <authorList>
            <person name="Klenk H.-P."/>
        </authorList>
    </citation>
    <scope>NUCLEOTIDE SEQUENCE [LARGE SCALE GENOMIC DNA]</scope>
    <source>
        <strain evidence="8 9">DSM 43911</strain>
    </source>
</reference>
<keyword evidence="4" id="KW-0274">FAD</keyword>
<feature type="compositionally biased region" description="Basic and acidic residues" evidence="6">
    <location>
        <begin position="7"/>
        <end position="21"/>
    </location>
</feature>
<keyword evidence="3" id="KW-0285">Flavoprotein</keyword>
<keyword evidence="9" id="KW-1185">Reference proteome</keyword>
<protein>
    <submittedName>
        <fullName evidence="8">FAD/FMN-containing dehydrogenase</fullName>
    </submittedName>
</protein>
<dbReference type="GO" id="GO:0009690">
    <property type="term" value="P:cytokinin metabolic process"/>
    <property type="evidence" value="ECO:0007669"/>
    <property type="project" value="InterPro"/>
</dbReference>
<dbReference type="Gene3D" id="3.40.462.10">
    <property type="entry name" value="FAD-linked oxidases, C-terminal domain"/>
    <property type="match status" value="1"/>
</dbReference>
<dbReference type="OrthoDB" id="6278354at2"/>
<evidence type="ECO:0000256" key="6">
    <source>
        <dbReference type="SAM" id="MobiDB-lite"/>
    </source>
</evidence>
<dbReference type="PANTHER" id="PTHR13878">
    <property type="entry name" value="GULONOLACTONE OXIDASE"/>
    <property type="match status" value="1"/>
</dbReference>
<dbReference type="InterPro" id="IPR036318">
    <property type="entry name" value="FAD-bd_PCMH-like_sf"/>
</dbReference>
<dbReference type="GO" id="GO:0019139">
    <property type="term" value="F:cytokinin dehydrogenase activity"/>
    <property type="evidence" value="ECO:0007669"/>
    <property type="project" value="InterPro"/>
</dbReference>
<comment type="cofactor">
    <cofactor evidence="1">
        <name>FAD</name>
        <dbReference type="ChEBI" id="CHEBI:57692"/>
    </cofactor>
</comment>
<sequence length="441" mass="47925">MTNRKATHFDTTQRRFVDRPPKPGDVALPVLEGIVSTAEADLAWAAEDFGRVVRHRPLAVVRAASRRDIGAIQRFARDHDLPVVPRAQGHSTQGQAQAPGGIVLDLNHLNTIHHIADDLITVDAGATWRQVVTASLAHGATPPVLTDHLDLSVGGTLSVGGLGGASHHHGAQTDNVLELDVITPDGTTHTCSPTQHADLFDAVRAGYGRHGVIVQATLRLIPAPAHTRTYRLRYHRLTDLLADQRRLVDQQRFDYLEGQAKLDDSGAWTYLLDAAHHFTPPARPDDTRLLAELPARTAEVTDTTYWDFLNRLADDIALLRGIGAWQSPHPWSNFLLPDDRIEDLVATTLSEVDRPSLGDSGVVLLYPIPRGKLRTPQLHLPATPTVFLFSLLRAAPTDPPDALGRMVEHNGRTEARVTSAGGTTYLGDVQAAAPKPPASLL</sequence>
<feature type="domain" description="FAD-binding PCMH-type" evidence="7">
    <location>
        <begin position="53"/>
        <end position="223"/>
    </location>
</feature>
<proteinExistence type="inferred from homology"/>
<feature type="region of interest" description="Disordered" evidence="6">
    <location>
        <begin position="1"/>
        <end position="21"/>
    </location>
</feature>
<dbReference type="InterPro" id="IPR016167">
    <property type="entry name" value="FAD-bd_PCMH_sub1"/>
</dbReference>
<keyword evidence="5" id="KW-0560">Oxidoreductase</keyword>
<evidence type="ECO:0000256" key="3">
    <source>
        <dbReference type="ARBA" id="ARBA00022630"/>
    </source>
</evidence>
<organism evidence="8 9">
    <name type="scientific">Saccharothrix variisporea</name>
    <dbReference type="NCBI Taxonomy" id="543527"/>
    <lineage>
        <taxon>Bacteria</taxon>
        <taxon>Bacillati</taxon>
        <taxon>Actinomycetota</taxon>
        <taxon>Actinomycetes</taxon>
        <taxon>Pseudonocardiales</taxon>
        <taxon>Pseudonocardiaceae</taxon>
        <taxon>Saccharothrix</taxon>
    </lineage>
</organism>
<dbReference type="InterPro" id="IPR015345">
    <property type="entry name" value="Cytokinin_DH_FAD/cytokin-bd"/>
</dbReference>
<evidence type="ECO:0000259" key="7">
    <source>
        <dbReference type="PROSITE" id="PS51387"/>
    </source>
</evidence>
<evidence type="ECO:0000313" key="9">
    <source>
        <dbReference type="Proteomes" id="UP000272729"/>
    </source>
</evidence>
<dbReference type="PANTHER" id="PTHR13878:SF53">
    <property type="entry name" value="CYTOKININ DEHYDROGENASE 6"/>
    <property type="match status" value="1"/>
</dbReference>
<dbReference type="AlphaFoldDB" id="A0A495X954"/>
<evidence type="ECO:0000256" key="4">
    <source>
        <dbReference type="ARBA" id="ARBA00022827"/>
    </source>
</evidence>
<dbReference type="EMBL" id="RBXR01000001">
    <property type="protein sequence ID" value="RKT69394.1"/>
    <property type="molecule type" value="Genomic_DNA"/>
</dbReference>
<dbReference type="RefSeq" id="WP_121221113.1">
    <property type="nucleotide sequence ID" value="NZ_JBIUBA010000002.1"/>
</dbReference>
<evidence type="ECO:0000256" key="5">
    <source>
        <dbReference type="ARBA" id="ARBA00023002"/>
    </source>
</evidence>
<dbReference type="InterPro" id="IPR016164">
    <property type="entry name" value="FAD-linked_Oxase-like_C"/>
</dbReference>
<evidence type="ECO:0000256" key="2">
    <source>
        <dbReference type="ARBA" id="ARBA00005466"/>
    </source>
</evidence>
<comment type="similarity">
    <text evidence="2">Belongs to the oxygen-dependent FAD-linked oxidoreductase family.</text>
</comment>
<dbReference type="InterPro" id="IPR016166">
    <property type="entry name" value="FAD-bd_PCMH"/>
</dbReference>
<dbReference type="InterPro" id="IPR050432">
    <property type="entry name" value="FAD-linked_Oxidoreductases_BP"/>
</dbReference>
<gene>
    <name evidence="8" type="ORF">DFJ66_2614</name>
</gene>
<dbReference type="SUPFAM" id="SSF56176">
    <property type="entry name" value="FAD-binding/transporter-associated domain-like"/>
    <property type="match status" value="1"/>
</dbReference>
<dbReference type="SUPFAM" id="SSF55103">
    <property type="entry name" value="FAD-linked oxidases, C-terminal domain"/>
    <property type="match status" value="1"/>
</dbReference>
<dbReference type="GO" id="GO:0071949">
    <property type="term" value="F:FAD binding"/>
    <property type="evidence" value="ECO:0007669"/>
    <property type="project" value="InterPro"/>
</dbReference>
<evidence type="ECO:0000256" key="1">
    <source>
        <dbReference type="ARBA" id="ARBA00001974"/>
    </source>
</evidence>
<dbReference type="Proteomes" id="UP000272729">
    <property type="component" value="Unassembled WGS sequence"/>
</dbReference>
<dbReference type="Pfam" id="PF09265">
    <property type="entry name" value="Cytokin-bind"/>
    <property type="match status" value="1"/>
</dbReference>
<accession>A0A495X954</accession>
<dbReference type="Gene3D" id="3.30.465.10">
    <property type="match status" value="1"/>
</dbReference>
<dbReference type="InterPro" id="IPR016169">
    <property type="entry name" value="FAD-bd_PCMH_sub2"/>
</dbReference>
<dbReference type="PROSITE" id="PS51387">
    <property type="entry name" value="FAD_PCMH"/>
    <property type="match status" value="1"/>
</dbReference>